<dbReference type="InterPro" id="IPR054209">
    <property type="entry name" value="DUF6916"/>
</dbReference>
<protein>
    <recommendedName>
        <fullName evidence="1">DUF6916 domain-containing protein</fullName>
    </recommendedName>
</protein>
<dbReference type="EMBL" id="WWCJ01000017">
    <property type="protein sequence ID" value="MYN04454.1"/>
    <property type="molecule type" value="Genomic_DNA"/>
</dbReference>
<dbReference type="RefSeq" id="WP_161027417.1">
    <property type="nucleotide sequence ID" value="NZ_WWCJ01000017.1"/>
</dbReference>
<dbReference type="Pfam" id="PF21880">
    <property type="entry name" value="DUF6916"/>
    <property type="match status" value="1"/>
</dbReference>
<dbReference type="Proteomes" id="UP000448575">
    <property type="component" value="Unassembled WGS sequence"/>
</dbReference>
<feature type="domain" description="DUF6916" evidence="1">
    <location>
        <begin position="5"/>
        <end position="90"/>
    </location>
</feature>
<evidence type="ECO:0000259" key="1">
    <source>
        <dbReference type="Pfam" id="PF21880"/>
    </source>
</evidence>
<reference evidence="2 3" key="1">
    <citation type="submission" date="2019-12" db="EMBL/GenBank/DDBJ databases">
        <title>Novel species isolated from a subtropical stream in China.</title>
        <authorList>
            <person name="Lu H."/>
        </authorList>
    </citation>
    <scope>NUCLEOTIDE SEQUENCE [LARGE SCALE GENOMIC DNA]</scope>
    <source>
        <strain evidence="2 3">DS3</strain>
    </source>
</reference>
<sequence>MSTDVSYFQARLGAVFSVAGAAPELGLGLVLDEVQPSPNPQAFALTFQGPGAPELEQQTVELLREGDAPLAIFLVPAGRNAGGMQYYAVFNN</sequence>
<dbReference type="AlphaFoldDB" id="A0A6N9HLH8"/>
<comment type="caution">
    <text evidence="2">The sequence shown here is derived from an EMBL/GenBank/DDBJ whole genome shotgun (WGS) entry which is preliminary data.</text>
</comment>
<gene>
    <name evidence="2" type="ORF">GTP41_20390</name>
</gene>
<evidence type="ECO:0000313" key="3">
    <source>
        <dbReference type="Proteomes" id="UP000448575"/>
    </source>
</evidence>
<accession>A0A6N9HLH8</accession>
<keyword evidence="3" id="KW-1185">Reference proteome</keyword>
<proteinExistence type="predicted"/>
<name>A0A6N9HLH8_9BURK</name>
<organism evidence="2 3">
    <name type="scientific">Pseudoduganella guangdongensis</name>
    <dbReference type="NCBI Taxonomy" id="2692179"/>
    <lineage>
        <taxon>Bacteria</taxon>
        <taxon>Pseudomonadati</taxon>
        <taxon>Pseudomonadota</taxon>
        <taxon>Betaproteobacteria</taxon>
        <taxon>Burkholderiales</taxon>
        <taxon>Oxalobacteraceae</taxon>
        <taxon>Telluria group</taxon>
        <taxon>Pseudoduganella</taxon>
    </lineage>
</organism>
<evidence type="ECO:0000313" key="2">
    <source>
        <dbReference type="EMBL" id="MYN04454.1"/>
    </source>
</evidence>